<reference evidence="14" key="3">
    <citation type="submission" date="2025-09" db="UniProtKB">
        <authorList>
            <consortium name="Ensembl"/>
        </authorList>
    </citation>
    <scope>IDENTIFICATION</scope>
</reference>
<evidence type="ECO:0000256" key="7">
    <source>
        <dbReference type="ARBA" id="ARBA00022989"/>
    </source>
</evidence>
<dbReference type="Pfam" id="PF06522">
    <property type="entry name" value="B12D"/>
    <property type="match status" value="1"/>
</dbReference>
<keyword evidence="3" id="KW-0679">Respiratory chain</keyword>
<comment type="similarity">
    <text evidence="10">Belongs to the complex IV NDUFA4 subunit family.</text>
</comment>
<keyword evidence="8" id="KW-0496">Mitochondrion</keyword>
<evidence type="ECO:0000256" key="3">
    <source>
        <dbReference type="ARBA" id="ARBA00022660"/>
    </source>
</evidence>
<evidence type="ECO:0000313" key="15">
    <source>
        <dbReference type="Proteomes" id="UP000265140"/>
    </source>
</evidence>
<organism evidence="14 15">
    <name type="scientific">Esox lucius</name>
    <name type="common">Northern pike</name>
    <dbReference type="NCBI Taxonomy" id="8010"/>
    <lineage>
        <taxon>Eukaryota</taxon>
        <taxon>Metazoa</taxon>
        <taxon>Chordata</taxon>
        <taxon>Craniata</taxon>
        <taxon>Vertebrata</taxon>
        <taxon>Euteleostomi</taxon>
        <taxon>Actinopterygii</taxon>
        <taxon>Neopterygii</taxon>
        <taxon>Teleostei</taxon>
        <taxon>Protacanthopterygii</taxon>
        <taxon>Esociformes</taxon>
        <taxon>Esocidae</taxon>
        <taxon>Esox</taxon>
    </lineage>
</organism>
<name>A0AAY5L115_ESOLU</name>
<dbReference type="AlphaFoldDB" id="A0AAY5L115"/>
<keyword evidence="15" id="KW-1185">Reference proteome</keyword>
<feature type="transmembrane region" description="Helical" evidence="13">
    <location>
        <begin position="14"/>
        <end position="34"/>
    </location>
</feature>
<reference evidence="14 15" key="1">
    <citation type="submission" date="2020-02" db="EMBL/GenBank/DDBJ databases">
        <title>Esox lucius (northern pike) genome, fEsoLuc1, primary haplotype.</title>
        <authorList>
            <person name="Myers G."/>
            <person name="Karagic N."/>
            <person name="Meyer A."/>
            <person name="Pippel M."/>
            <person name="Reichard M."/>
            <person name="Winkler S."/>
            <person name="Tracey A."/>
            <person name="Sims Y."/>
            <person name="Howe K."/>
            <person name="Rhie A."/>
            <person name="Formenti G."/>
            <person name="Durbin R."/>
            <person name="Fedrigo O."/>
            <person name="Jarvis E.D."/>
        </authorList>
    </citation>
    <scope>NUCLEOTIDE SEQUENCE [LARGE SCALE GENOMIC DNA]</scope>
</reference>
<sequence length="83" mass="9076">MLSTVSRQLKSHPALVPLFIFIGGGMCMSGAYLVRLAMGPHVSWNRNGNPEPWNKTAPTQQHKGGSRVRVAAEVSTEEGNRFL</sequence>
<evidence type="ECO:0000256" key="5">
    <source>
        <dbReference type="ARBA" id="ARBA00022792"/>
    </source>
</evidence>
<evidence type="ECO:0000256" key="1">
    <source>
        <dbReference type="ARBA" id="ARBA00004434"/>
    </source>
</evidence>
<dbReference type="InterPro" id="IPR010530">
    <property type="entry name" value="B12D"/>
</dbReference>
<proteinExistence type="inferred from homology"/>
<accession>A0AAY5L115</accession>
<protein>
    <recommendedName>
        <fullName evidence="11">Cytochrome c oxidase subunit NDUFA4</fullName>
    </recommendedName>
</protein>
<evidence type="ECO:0000256" key="12">
    <source>
        <dbReference type="SAM" id="MobiDB-lite"/>
    </source>
</evidence>
<feature type="region of interest" description="Disordered" evidence="12">
    <location>
        <begin position="44"/>
        <end position="67"/>
    </location>
</feature>
<evidence type="ECO:0000256" key="8">
    <source>
        <dbReference type="ARBA" id="ARBA00023128"/>
    </source>
</evidence>
<keyword evidence="2" id="KW-0813">Transport</keyword>
<keyword evidence="7 13" id="KW-1133">Transmembrane helix</keyword>
<evidence type="ECO:0000256" key="13">
    <source>
        <dbReference type="SAM" id="Phobius"/>
    </source>
</evidence>
<keyword evidence="9 13" id="KW-0472">Membrane</keyword>
<evidence type="ECO:0000256" key="9">
    <source>
        <dbReference type="ARBA" id="ARBA00023136"/>
    </source>
</evidence>
<dbReference type="Ensembl" id="ENSELUT00000102643.1">
    <property type="protein sequence ID" value="ENSELUP00000094681.1"/>
    <property type="gene ID" value="ENSELUG00000020792.3"/>
</dbReference>
<reference evidence="14" key="2">
    <citation type="submission" date="2025-08" db="UniProtKB">
        <authorList>
            <consortium name="Ensembl"/>
        </authorList>
    </citation>
    <scope>IDENTIFICATION</scope>
</reference>
<evidence type="ECO:0000256" key="11">
    <source>
        <dbReference type="ARBA" id="ARBA00041121"/>
    </source>
</evidence>
<dbReference type="GO" id="GO:0005743">
    <property type="term" value="C:mitochondrial inner membrane"/>
    <property type="evidence" value="ECO:0007669"/>
    <property type="project" value="UniProtKB-SubCell"/>
</dbReference>
<evidence type="ECO:0000256" key="2">
    <source>
        <dbReference type="ARBA" id="ARBA00022448"/>
    </source>
</evidence>
<evidence type="ECO:0000256" key="6">
    <source>
        <dbReference type="ARBA" id="ARBA00022982"/>
    </source>
</evidence>
<keyword evidence="5" id="KW-0999">Mitochondrion inner membrane</keyword>
<keyword evidence="6" id="KW-0249">Electron transport</keyword>
<keyword evidence="4 13" id="KW-0812">Transmembrane</keyword>
<dbReference type="GeneTree" id="ENSGT01040000244455"/>
<dbReference type="Proteomes" id="UP000265140">
    <property type="component" value="Chromosome 11"/>
</dbReference>
<evidence type="ECO:0000313" key="14">
    <source>
        <dbReference type="Ensembl" id="ENSELUP00000094681.1"/>
    </source>
</evidence>
<comment type="subcellular location">
    <subcellularLocation>
        <location evidence="1">Mitochondrion inner membrane</location>
        <topology evidence="1">Single-pass membrane protein</topology>
    </subcellularLocation>
</comment>
<evidence type="ECO:0000256" key="10">
    <source>
        <dbReference type="ARBA" id="ARBA00038186"/>
    </source>
</evidence>
<evidence type="ECO:0000256" key="4">
    <source>
        <dbReference type="ARBA" id="ARBA00022692"/>
    </source>
</evidence>
<dbReference type="PANTHER" id="PTHR14256">
    <property type="entry name" value="NADH-UBIQUINONE OXIDOREDUCTASE MLRQ SUBUNIT"/>
    <property type="match status" value="1"/>
</dbReference>
<dbReference type="PANTHER" id="PTHR14256:SF4">
    <property type="entry name" value="CYTOCHROME C OXIDASE SUBUNIT NDUFA4"/>
    <property type="match status" value="1"/>
</dbReference>